<gene>
    <name evidence="8" type="primary">vspIM</name>
    <name evidence="8" type="ORF">NCTC13765_01280</name>
</gene>
<keyword evidence="2 6" id="KW-0489">Methyltransferase</keyword>
<dbReference type="EMBL" id="UHFR01000005">
    <property type="protein sequence ID" value="SUN76780.1"/>
    <property type="molecule type" value="Genomic_DNA"/>
</dbReference>
<dbReference type="InterPro" id="IPR018117">
    <property type="entry name" value="C5_DNA_meth_AS"/>
</dbReference>
<dbReference type="STRING" id="1123307.GCA_000380065_00863"/>
<dbReference type="PROSITE" id="PS51679">
    <property type="entry name" value="SAM_MT_C5"/>
    <property type="match status" value="1"/>
</dbReference>
<dbReference type="OrthoDB" id="9813719at2"/>
<accession>A0A380L2J8</accession>
<feature type="active site" evidence="6">
    <location>
        <position position="93"/>
    </location>
</feature>
<evidence type="ECO:0000313" key="9">
    <source>
        <dbReference type="Proteomes" id="UP000254634"/>
    </source>
</evidence>
<dbReference type="GO" id="GO:0009307">
    <property type="term" value="P:DNA restriction-modification system"/>
    <property type="evidence" value="ECO:0007669"/>
    <property type="project" value="UniProtKB-KW"/>
</dbReference>
<dbReference type="GO" id="GO:0032259">
    <property type="term" value="P:methylation"/>
    <property type="evidence" value="ECO:0007669"/>
    <property type="project" value="UniProtKB-KW"/>
</dbReference>
<dbReference type="GO" id="GO:0003676">
    <property type="term" value="F:nucleic acid binding"/>
    <property type="evidence" value="ECO:0007669"/>
    <property type="project" value="InterPro"/>
</dbReference>
<evidence type="ECO:0000256" key="1">
    <source>
        <dbReference type="ARBA" id="ARBA00011975"/>
    </source>
</evidence>
<keyword evidence="9" id="KW-1185">Reference proteome</keyword>
<dbReference type="GO" id="GO:0003886">
    <property type="term" value="F:DNA (cytosine-5-)-methyltransferase activity"/>
    <property type="evidence" value="ECO:0007669"/>
    <property type="project" value="UniProtKB-EC"/>
</dbReference>
<dbReference type="EC" id="2.1.1.37" evidence="1"/>
<dbReference type="InterPro" id="IPR011639">
    <property type="entry name" value="MethylTrfase_TaqI-like_dom"/>
</dbReference>
<dbReference type="InterPro" id="IPR050390">
    <property type="entry name" value="C5-Methyltransferase"/>
</dbReference>
<name>A0A380L2J8_9STRE</name>
<evidence type="ECO:0000313" key="8">
    <source>
        <dbReference type="EMBL" id="SUN76780.1"/>
    </source>
</evidence>
<keyword evidence="4 6" id="KW-0949">S-adenosyl-L-methionine</keyword>
<dbReference type="PROSITE" id="PS00092">
    <property type="entry name" value="N6_MTASE"/>
    <property type="match status" value="1"/>
</dbReference>
<dbReference type="PANTHER" id="PTHR10629">
    <property type="entry name" value="CYTOSINE-SPECIFIC METHYLTRANSFERASE"/>
    <property type="match status" value="1"/>
</dbReference>
<dbReference type="InterPro" id="IPR029063">
    <property type="entry name" value="SAM-dependent_MTases_sf"/>
</dbReference>
<evidence type="ECO:0000256" key="6">
    <source>
        <dbReference type="PROSITE-ProRule" id="PRU01016"/>
    </source>
</evidence>
<dbReference type="AlphaFoldDB" id="A0A380L2J8"/>
<dbReference type="Gene3D" id="3.40.50.150">
    <property type="entry name" value="Vaccinia Virus protein VP39"/>
    <property type="match status" value="2"/>
</dbReference>
<dbReference type="SUPFAM" id="SSF53335">
    <property type="entry name" value="S-adenosyl-L-methionine-dependent methyltransferases"/>
    <property type="match status" value="2"/>
</dbReference>
<keyword evidence="3 6" id="KW-0808">Transferase</keyword>
<dbReference type="Pfam" id="PF07669">
    <property type="entry name" value="Eco57I"/>
    <property type="match status" value="1"/>
</dbReference>
<dbReference type="Gene3D" id="3.90.120.10">
    <property type="entry name" value="DNA Methylase, subunit A, domain 2"/>
    <property type="match status" value="1"/>
</dbReference>
<dbReference type="REBASE" id="417831">
    <property type="entry name" value="M.Sma13765I"/>
</dbReference>
<dbReference type="GO" id="GO:0008170">
    <property type="term" value="F:N-methyltransferase activity"/>
    <property type="evidence" value="ECO:0007669"/>
    <property type="project" value="UniProtKB-ARBA"/>
</dbReference>
<dbReference type="PRINTS" id="PR00507">
    <property type="entry name" value="N12N6MTFRASE"/>
</dbReference>
<dbReference type="InterPro" id="IPR001525">
    <property type="entry name" value="C5_MeTfrase"/>
</dbReference>
<dbReference type="Proteomes" id="UP000254634">
    <property type="component" value="Unassembled WGS sequence"/>
</dbReference>
<dbReference type="PANTHER" id="PTHR10629:SF52">
    <property type="entry name" value="DNA (CYTOSINE-5)-METHYLTRANSFERASE 1"/>
    <property type="match status" value="1"/>
</dbReference>
<dbReference type="PROSITE" id="PS00094">
    <property type="entry name" value="C5_MTASE_1"/>
    <property type="match status" value="1"/>
</dbReference>
<dbReference type="InterPro" id="IPR002052">
    <property type="entry name" value="DNA_methylase_N6_adenine_CS"/>
</dbReference>
<dbReference type="CDD" id="cd02440">
    <property type="entry name" value="AdoMet_MTases"/>
    <property type="match status" value="1"/>
</dbReference>
<dbReference type="RefSeq" id="WP_018371557.1">
    <property type="nucleotide sequence ID" value="NZ_UHFR01000005.1"/>
</dbReference>
<evidence type="ECO:0000259" key="7">
    <source>
        <dbReference type="Pfam" id="PF07669"/>
    </source>
</evidence>
<evidence type="ECO:0000256" key="4">
    <source>
        <dbReference type="ARBA" id="ARBA00022691"/>
    </source>
</evidence>
<sequence>MIKDKPTYISLFSSAGVGCYGFKLEGFECIATNELLEKRLNIQKINHKCAFDSGYIAADIKESSTKRIIYDEIGRWKKLGNDRVDVVIATPPCQGMSVANHKKKEKEIERNSLIRESVDLISSINPRFFVFENVAAFWKTGCIDKSGKIIAIGEMITNELSNRYLIHHEVLNFKNYGSNSSRTRTLVIGVDKKFSDDISPIELMPDYVEEKTLFEVIGNMKSLSWGEYDSEDFFHSFRTYPKRMLPWIEHLKEGQSAFENKDDSLKPHRIIDGKLVVNKAKNADKYTRQIYNKVAPCIHTRNDQMASQNTVHPVDNRVFSIRELMRMMTIPETFKWLDYDMEYLNGLSLLEKQKISKKEELNIRQSIGEAVPTNIFKQIAHKIKKELMYNKLTIKEIKGLIEEKNLVDVAELKKFLLKSKNKYSLATLSTIIEYANSKRQKNSAYFTDKFIIQQIFDNLPDLESEVISIIEPSVGSGNFLPFIFKKYERKKHVNLTVVDIDQDAIDLLQILYDKNNIPRNFSMKFVCEDYMIYEHEKVDLIIGNPPFSKISGEYRSKRLIENFNKESTNLAEFILEKSLRKSRYVSMIMPKNILNTPEFSQTREHLKKYSIDSIIDFGENGFKGVLVETVNLVIDTLKDAEYTKVISTTLAIAENKKSSYIFDEKLPYWIIYRNDFFDYVLSKMKLGVFDSFRDRQVTNNNTSLAKSDKYCIRVLKSRNILDNGDILKIEGYDSFIDSKTLTNLTVRKYIDNTNVYLTPNMTYKPRIIKKDKGYIVNGSVAVLIPKEENLNLNQNQLDYISSDEFRKFYRIARNYQTRSLNVDKTSCYWFGVNTDLKLEDGGEND</sequence>
<protein>
    <recommendedName>
        <fullName evidence="1">DNA (cytosine-5-)-methyltransferase</fullName>
        <ecNumber evidence="1">2.1.1.37</ecNumber>
    </recommendedName>
</protein>
<proteinExistence type="inferred from homology"/>
<dbReference type="Pfam" id="PF00145">
    <property type="entry name" value="DNA_methylase"/>
    <property type="match status" value="1"/>
</dbReference>
<organism evidence="8 9">
    <name type="scientific">Streptococcus massiliensis</name>
    <dbReference type="NCBI Taxonomy" id="313439"/>
    <lineage>
        <taxon>Bacteria</taxon>
        <taxon>Bacillati</taxon>
        <taxon>Bacillota</taxon>
        <taxon>Bacilli</taxon>
        <taxon>Lactobacillales</taxon>
        <taxon>Streptococcaceae</taxon>
        <taxon>Streptococcus</taxon>
    </lineage>
</organism>
<evidence type="ECO:0000256" key="5">
    <source>
        <dbReference type="ARBA" id="ARBA00022747"/>
    </source>
</evidence>
<feature type="domain" description="Type II methyltransferase M.TaqI-like" evidence="7">
    <location>
        <begin position="516"/>
        <end position="620"/>
    </location>
</feature>
<evidence type="ECO:0000256" key="2">
    <source>
        <dbReference type="ARBA" id="ARBA00022603"/>
    </source>
</evidence>
<reference evidence="8" key="1">
    <citation type="submission" date="2018-06" db="EMBL/GenBank/DDBJ databases">
        <authorList>
            <consortium name="Pathogen Informatics"/>
            <person name="Doyle S."/>
        </authorList>
    </citation>
    <scope>NUCLEOTIDE SEQUENCE [LARGE SCALE GENOMIC DNA]</scope>
    <source>
        <strain evidence="8">NCTC13765</strain>
    </source>
</reference>
<comment type="similarity">
    <text evidence="6">Belongs to the class I-like SAM-binding methyltransferase superfamily. C5-methyltransferase family.</text>
</comment>
<dbReference type="PROSITE" id="PS51257">
    <property type="entry name" value="PROKAR_LIPOPROTEIN"/>
    <property type="match status" value="1"/>
</dbReference>
<evidence type="ECO:0000256" key="3">
    <source>
        <dbReference type="ARBA" id="ARBA00022679"/>
    </source>
</evidence>
<keyword evidence="5" id="KW-0680">Restriction system</keyword>